<dbReference type="OrthoDB" id="1936187at2"/>
<name>A0A0M9DLB7_9BACI</name>
<feature type="transmembrane region" description="Helical" evidence="1">
    <location>
        <begin position="15"/>
        <end position="35"/>
    </location>
</feature>
<protein>
    <submittedName>
        <fullName evidence="2">ABC transporter permease</fullName>
    </submittedName>
</protein>
<proteinExistence type="predicted"/>
<dbReference type="RefSeq" id="WP_053994190.1">
    <property type="nucleotide sequence ID" value="NZ_CP065643.1"/>
</dbReference>
<feature type="transmembrane region" description="Helical" evidence="1">
    <location>
        <begin position="155"/>
        <end position="171"/>
    </location>
</feature>
<dbReference type="EMBL" id="LGCI01000005">
    <property type="protein sequence ID" value="KOY82953.1"/>
    <property type="molecule type" value="Genomic_DNA"/>
</dbReference>
<feature type="transmembrane region" description="Helical" evidence="1">
    <location>
        <begin position="44"/>
        <end position="64"/>
    </location>
</feature>
<feature type="transmembrane region" description="Helical" evidence="1">
    <location>
        <begin position="122"/>
        <end position="143"/>
    </location>
</feature>
<feature type="transmembrane region" description="Helical" evidence="1">
    <location>
        <begin position="84"/>
        <end position="110"/>
    </location>
</feature>
<keyword evidence="3" id="KW-1185">Reference proteome</keyword>
<dbReference type="STRING" id="33935.ADM90_06425"/>
<reference evidence="2 3" key="1">
    <citation type="submission" date="2015-07" db="EMBL/GenBank/DDBJ databases">
        <title>Genome sequencing project for genomic taxonomy and phylogenomics of Bacillus-like bacteria.</title>
        <authorList>
            <person name="Liu B."/>
            <person name="Wang J."/>
            <person name="Zhu Y."/>
            <person name="Liu G."/>
            <person name="Chen Q."/>
            <person name="Chen Z."/>
            <person name="Che J."/>
            <person name="Ge C."/>
            <person name="Shi H."/>
            <person name="Pan Z."/>
            <person name="Liu X."/>
        </authorList>
    </citation>
    <scope>NUCLEOTIDE SEQUENCE [LARGE SCALE GENOMIC DNA]</scope>
    <source>
        <strain evidence="2 3">DSM 54</strain>
    </source>
</reference>
<evidence type="ECO:0000256" key="1">
    <source>
        <dbReference type="SAM" id="Phobius"/>
    </source>
</evidence>
<feature type="transmembrane region" description="Helical" evidence="1">
    <location>
        <begin position="208"/>
        <end position="229"/>
    </location>
</feature>
<dbReference type="Proteomes" id="UP000037977">
    <property type="component" value="Unassembled WGS sequence"/>
</dbReference>
<keyword evidence="1" id="KW-0472">Membrane</keyword>
<evidence type="ECO:0000313" key="3">
    <source>
        <dbReference type="Proteomes" id="UP000037977"/>
    </source>
</evidence>
<comment type="caution">
    <text evidence="2">The sequence shown here is derived from an EMBL/GenBank/DDBJ whole genome shotgun (WGS) entry which is preliminary data.</text>
</comment>
<keyword evidence="1" id="KW-1133">Transmembrane helix</keyword>
<accession>A0A0M9DLB7</accession>
<dbReference type="AlphaFoldDB" id="A0A0M9DLB7"/>
<sequence>MISLMRYQLLNYARSYQYVPPFSIFVLCLIVNYTFTPNPILDSFSLTSIMLFFLMGWFTITLFHTEDEGQKTITCFHTNGSGRYHISLFTIGILIALSLSLVSIIYPTIIQAFAKTPSFAQLLLGFLAHFCLAILGMALSALFTRELVNSKQNTWWGVLSILLLTLVLATLKNSILQIKGLIWLLPPLHLSLEIMNSGDQLKTIPSHFYGRFLWIVVYASFIIYLFFLLSRLKRK</sequence>
<evidence type="ECO:0000313" key="2">
    <source>
        <dbReference type="EMBL" id="KOY82953.1"/>
    </source>
</evidence>
<keyword evidence="1" id="KW-0812">Transmembrane</keyword>
<dbReference type="PATRIC" id="fig|33935.3.peg.714"/>
<organism evidence="2 3">
    <name type="scientific">Lysinibacillus macroides</name>
    <dbReference type="NCBI Taxonomy" id="33935"/>
    <lineage>
        <taxon>Bacteria</taxon>
        <taxon>Bacillati</taxon>
        <taxon>Bacillota</taxon>
        <taxon>Bacilli</taxon>
        <taxon>Bacillales</taxon>
        <taxon>Bacillaceae</taxon>
        <taxon>Lysinibacillus</taxon>
    </lineage>
</organism>
<gene>
    <name evidence="2" type="ORF">ADM90_06425</name>
</gene>